<dbReference type="EMBL" id="BGPR01057523">
    <property type="protein sequence ID" value="GBO33824.1"/>
    <property type="molecule type" value="Genomic_DNA"/>
</dbReference>
<proteinExistence type="predicted"/>
<accession>A0A4Y2WB40</accession>
<name>A0A4Y2WB40_ARAVE</name>
<organism evidence="1 2">
    <name type="scientific">Araneus ventricosus</name>
    <name type="common">Orbweaver spider</name>
    <name type="synonym">Epeira ventricosa</name>
    <dbReference type="NCBI Taxonomy" id="182803"/>
    <lineage>
        <taxon>Eukaryota</taxon>
        <taxon>Metazoa</taxon>
        <taxon>Ecdysozoa</taxon>
        <taxon>Arthropoda</taxon>
        <taxon>Chelicerata</taxon>
        <taxon>Arachnida</taxon>
        <taxon>Araneae</taxon>
        <taxon>Araneomorphae</taxon>
        <taxon>Entelegynae</taxon>
        <taxon>Araneoidea</taxon>
        <taxon>Araneidae</taxon>
        <taxon>Araneus</taxon>
    </lineage>
</organism>
<evidence type="ECO:0000313" key="2">
    <source>
        <dbReference type="Proteomes" id="UP000499080"/>
    </source>
</evidence>
<sequence>MTSTVRCTSVDPTKEAHTSLSWLRLFCCCSSSSAGNGKGTRLERLTKNPKKLQDVFKQRQQEFISNLDNLFDIAHADVLQFMKIEEDRMFLQHQREPGRPGHLGGVDRKQTDKEERVRLRIVKENRRIKKLLGIIRTIARRFLFEF</sequence>
<dbReference type="OrthoDB" id="8044640at2759"/>
<evidence type="ECO:0000313" key="1">
    <source>
        <dbReference type="EMBL" id="GBO33824.1"/>
    </source>
</evidence>
<dbReference type="AlphaFoldDB" id="A0A4Y2WB40"/>
<keyword evidence="2" id="KW-1185">Reference proteome</keyword>
<protein>
    <submittedName>
        <fullName evidence="1">Uncharacterized protein</fullName>
    </submittedName>
</protein>
<reference evidence="1 2" key="1">
    <citation type="journal article" date="2019" name="Sci. Rep.">
        <title>Orb-weaving spider Araneus ventricosus genome elucidates the spidroin gene catalogue.</title>
        <authorList>
            <person name="Kono N."/>
            <person name="Nakamura H."/>
            <person name="Ohtoshi R."/>
            <person name="Moran D.A.P."/>
            <person name="Shinohara A."/>
            <person name="Yoshida Y."/>
            <person name="Fujiwara M."/>
            <person name="Mori M."/>
            <person name="Tomita M."/>
            <person name="Arakawa K."/>
        </authorList>
    </citation>
    <scope>NUCLEOTIDE SEQUENCE [LARGE SCALE GENOMIC DNA]</scope>
</reference>
<gene>
    <name evidence="1" type="ORF">AVEN_203370_1</name>
</gene>
<comment type="caution">
    <text evidence="1">The sequence shown here is derived from an EMBL/GenBank/DDBJ whole genome shotgun (WGS) entry which is preliminary data.</text>
</comment>
<dbReference type="Proteomes" id="UP000499080">
    <property type="component" value="Unassembled WGS sequence"/>
</dbReference>